<dbReference type="Pfam" id="PF00664">
    <property type="entry name" value="ABC_membrane"/>
    <property type="match status" value="1"/>
</dbReference>
<gene>
    <name evidence="13" type="ORF">CUTER_05245</name>
</gene>
<evidence type="ECO:0000256" key="9">
    <source>
        <dbReference type="ARBA" id="ARBA00023136"/>
    </source>
</evidence>
<dbReference type="InterPro" id="IPR003593">
    <property type="entry name" value="AAA+_ATPase"/>
</dbReference>
<dbReference type="PATRIC" id="fig|1072256.5.peg.1037"/>
<evidence type="ECO:0000313" key="13">
    <source>
        <dbReference type="EMBL" id="AKK11047.1"/>
    </source>
</evidence>
<evidence type="ECO:0000256" key="3">
    <source>
        <dbReference type="ARBA" id="ARBA00022475"/>
    </source>
</evidence>
<dbReference type="InterPro" id="IPR011527">
    <property type="entry name" value="ABC1_TM_dom"/>
</dbReference>
<dbReference type="InterPro" id="IPR036640">
    <property type="entry name" value="ABC1_TM_sf"/>
</dbReference>
<dbReference type="InterPro" id="IPR027417">
    <property type="entry name" value="P-loop_NTPase"/>
</dbReference>
<keyword evidence="8 10" id="KW-1133">Transmembrane helix</keyword>
<evidence type="ECO:0000259" key="11">
    <source>
        <dbReference type="PROSITE" id="PS50893"/>
    </source>
</evidence>
<dbReference type="InterPro" id="IPR039421">
    <property type="entry name" value="Type_1_exporter"/>
</dbReference>
<dbReference type="STRING" id="1072256.CUTER_05245"/>
<dbReference type="RefSeq" id="WP_047260618.1">
    <property type="nucleotide sequence ID" value="NZ_CP011546.1"/>
</dbReference>
<dbReference type="SUPFAM" id="SSF52540">
    <property type="entry name" value="P-loop containing nucleoside triphosphate hydrolases"/>
    <property type="match status" value="1"/>
</dbReference>
<dbReference type="CDD" id="cd07346">
    <property type="entry name" value="ABC_6TM_exporters"/>
    <property type="match status" value="1"/>
</dbReference>
<organism evidence="13 14">
    <name type="scientific">Corynebacterium uterequi</name>
    <dbReference type="NCBI Taxonomy" id="1072256"/>
    <lineage>
        <taxon>Bacteria</taxon>
        <taxon>Bacillati</taxon>
        <taxon>Actinomycetota</taxon>
        <taxon>Actinomycetes</taxon>
        <taxon>Mycobacteriales</taxon>
        <taxon>Corynebacteriaceae</taxon>
        <taxon>Corynebacterium</taxon>
    </lineage>
</organism>
<feature type="domain" description="ABC transmembrane type-1" evidence="12">
    <location>
        <begin position="34"/>
        <end position="314"/>
    </location>
</feature>
<dbReference type="PANTHER" id="PTHR43394">
    <property type="entry name" value="ATP-DEPENDENT PERMEASE MDL1, MITOCHONDRIAL"/>
    <property type="match status" value="1"/>
</dbReference>
<evidence type="ECO:0000256" key="1">
    <source>
        <dbReference type="ARBA" id="ARBA00004651"/>
    </source>
</evidence>
<evidence type="ECO:0000256" key="5">
    <source>
        <dbReference type="ARBA" id="ARBA00022692"/>
    </source>
</evidence>
<reference evidence="14" key="2">
    <citation type="submission" date="2015-05" db="EMBL/GenBank/DDBJ databases">
        <title>Complete genome sequence of Corynebacterium uterequi DSM 45634, isolated from the uterus of a maiden mare.</title>
        <authorList>
            <person name="Ruckert C."/>
            <person name="Albersmeier A."/>
            <person name="Winkler A."/>
            <person name="Tauch A."/>
        </authorList>
    </citation>
    <scope>NUCLEOTIDE SEQUENCE [LARGE SCALE GENOMIC DNA]</scope>
    <source>
        <strain evidence="14">DSM 45634</strain>
    </source>
</reference>
<evidence type="ECO:0000256" key="10">
    <source>
        <dbReference type="SAM" id="Phobius"/>
    </source>
</evidence>
<dbReference type="FunFam" id="3.40.50.300:FF:001001">
    <property type="entry name" value="Multidrug ABC transporter ATP-binding protein"/>
    <property type="match status" value="1"/>
</dbReference>
<comment type="subcellular location">
    <subcellularLocation>
        <location evidence="1">Cell membrane</location>
        <topology evidence="1">Multi-pass membrane protein</topology>
    </subcellularLocation>
</comment>
<dbReference type="Gene3D" id="1.20.1560.10">
    <property type="entry name" value="ABC transporter type 1, transmembrane domain"/>
    <property type="match status" value="1"/>
</dbReference>
<dbReference type="PROSITE" id="PS50893">
    <property type="entry name" value="ABC_TRANSPORTER_2"/>
    <property type="match status" value="1"/>
</dbReference>
<dbReference type="KEGG" id="cut:CUTER_05245"/>
<keyword evidence="7" id="KW-0067">ATP-binding</keyword>
<evidence type="ECO:0000256" key="7">
    <source>
        <dbReference type="ARBA" id="ARBA00022840"/>
    </source>
</evidence>
<dbReference type="SMART" id="SM00382">
    <property type="entry name" value="AAA"/>
    <property type="match status" value="1"/>
</dbReference>
<feature type="domain" description="ABC transporter" evidence="11">
    <location>
        <begin position="345"/>
        <end position="577"/>
    </location>
</feature>
<protein>
    <submittedName>
        <fullName evidence="13">ABC-type multidrug transport system, ATPase and permease component</fullName>
    </submittedName>
</protein>
<dbReference type="PANTHER" id="PTHR43394:SF1">
    <property type="entry name" value="ATP-BINDING CASSETTE SUB-FAMILY B MEMBER 10, MITOCHONDRIAL"/>
    <property type="match status" value="1"/>
</dbReference>
<dbReference type="PROSITE" id="PS50929">
    <property type="entry name" value="ABC_TM1F"/>
    <property type="match status" value="1"/>
</dbReference>
<keyword evidence="14" id="KW-1185">Reference proteome</keyword>
<dbReference type="OrthoDB" id="9806127at2"/>
<keyword evidence="5 10" id="KW-0812">Transmembrane</keyword>
<dbReference type="GO" id="GO:0016887">
    <property type="term" value="F:ATP hydrolysis activity"/>
    <property type="evidence" value="ECO:0007669"/>
    <property type="project" value="InterPro"/>
</dbReference>
<evidence type="ECO:0000256" key="8">
    <source>
        <dbReference type="ARBA" id="ARBA00022989"/>
    </source>
</evidence>
<sequence length="582" mass="60780">MSSQRFPVATFAEVRRTVSEILRRHRHARVITTAAVVLMSVGALLNVAVPLQLGWLVDTVAAGAEEAVGRIAVGLIAAAAGAAVASAIGFYVLSRLSERVIADLREEMVGTALGLPVHRVEEAGTGDLVSRATDDVAEVSTAITETLPALAAAAFTLSATGVALVGLQWQFLIIPAVTAPLYVLMGRAYLRRAPVRYAAERAAMADRARQVLEAIHGRHTIRAFAMEDATRRKVAASSQAVVDHGLSARRTMIALQCQVTGVDFVNVTLGLGVGYVCVARGDLSVGAATAAMFMLLRLRGPVAQIMRVLDSFQSGYASLTRIVGVIAHPPKAQPDSGAPAARGEVAVTDATLSYGDVVAVDGVSLNIPVGGSVALVGASGAGKSSLAALLAGWRLPDSGHVRVDGVNVSEFSDEERVGRIAMVSQEVHVFSGTLRDDLLLAAPSATDSELLDALDAVGAGWARELPKGLDTVVGSRGRQLVPVQAQQLALARMLLLDPAFVILDEATAESGSASAGCLEHAADVVTAGRTALIVAHRLDQAEAADRVVVMEDGRIVEHGPHRELVAAGGRYSEMWRAWSAGR</sequence>
<dbReference type="GO" id="GO:0005886">
    <property type="term" value="C:plasma membrane"/>
    <property type="evidence" value="ECO:0007669"/>
    <property type="project" value="UniProtKB-SubCell"/>
</dbReference>
<dbReference type="GO" id="GO:0015421">
    <property type="term" value="F:ABC-type oligopeptide transporter activity"/>
    <property type="evidence" value="ECO:0007669"/>
    <property type="project" value="TreeGrafter"/>
</dbReference>
<dbReference type="GO" id="GO:0005524">
    <property type="term" value="F:ATP binding"/>
    <property type="evidence" value="ECO:0007669"/>
    <property type="project" value="UniProtKB-KW"/>
</dbReference>
<dbReference type="SUPFAM" id="SSF90123">
    <property type="entry name" value="ABC transporter transmembrane region"/>
    <property type="match status" value="1"/>
</dbReference>
<keyword evidence="6" id="KW-0547">Nucleotide-binding</keyword>
<keyword evidence="4" id="KW-0997">Cell inner membrane</keyword>
<feature type="transmembrane region" description="Helical" evidence="10">
    <location>
        <begin position="30"/>
        <end position="51"/>
    </location>
</feature>
<keyword evidence="9 10" id="KW-0472">Membrane</keyword>
<proteinExistence type="predicted"/>
<dbReference type="AlphaFoldDB" id="A0A0G3HIQ7"/>
<keyword evidence="2" id="KW-0813">Transport</keyword>
<dbReference type="InterPro" id="IPR003439">
    <property type="entry name" value="ABC_transporter-like_ATP-bd"/>
</dbReference>
<feature type="transmembrane region" description="Helical" evidence="10">
    <location>
        <begin position="71"/>
        <end position="93"/>
    </location>
</feature>
<evidence type="ECO:0000259" key="12">
    <source>
        <dbReference type="PROSITE" id="PS50929"/>
    </source>
</evidence>
<accession>A0A0G3HIQ7</accession>
<evidence type="ECO:0000256" key="6">
    <source>
        <dbReference type="ARBA" id="ARBA00022741"/>
    </source>
</evidence>
<feature type="transmembrane region" description="Helical" evidence="10">
    <location>
        <begin position="171"/>
        <end position="190"/>
    </location>
</feature>
<dbReference type="Pfam" id="PF00005">
    <property type="entry name" value="ABC_tran"/>
    <property type="match status" value="1"/>
</dbReference>
<reference evidence="13 14" key="1">
    <citation type="journal article" date="2015" name="Genome Announc.">
        <title>Virulence Factor Genes Detected in the Complete Genome Sequence of Corynebacterium uterequi DSM 45634, Isolated from the Uterus of a Maiden Mare.</title>
        <authorList>
            <person name="Ruckert C."/>
            <person name="Kriete M."/>
            <person name="Jaenicke S."/>
            <person name="Winkler A."/>
            <person name="Tauch A."/>
        </authorList>
    </citation>
    <scope>NUCLEOTIDE SEQUENCE [LARGE SCALE GENOMIC DNA]</scope>
    <source>
        <strain evidence="13 14">DSM 45634</strain>
    </source>
</reference>
<dbReference type="Proteomes" id="UP000035548">
    <property type="component" value="Chromosome"/>
</dbReference>
<evidence type="ECO:0000256" key="4">
    <source>
        <dbReference type="ARBA" id="ARBA00022519"/>
    </source>
</evidence>
<dbReference type="Gene3D" id="3.40.50.300">
    <property type="entry name" value="P-loop containing nucleotide triphosphate hydrolases"/>
    <property type="match status" value="1"/>
</dbReference>
<dbReference type="EMBL" id="CP011546">
    <property type="protein sequence ID" value="AKK11047.1"/>
    <property type="molecule type" value="Genomic_DNA"/>
</dbReference>
<keyword evidence="3" id="KW-1003">Cell membrane</keyword>
<evidence type="ECO:0000256" key="2">
    <source>
        <dbReference type="ARBA" id="ARBA00022448"/>
    </source>
</evidence>
<name>A0A0G3HIQ7_9CORY</name>
<evidence type="ECO:0000313" key="14">
    <source>
        <dbReference type="Proteomes" id="UP000035548"/>
    </source>
</evidence>